<dbReference type="RefSeq" id="WP_349135103.1">
    <property type="nucleotide sequence ID" value="NZ_JBBMFF010000158.1"/>
</dbReference>
<sequence>MGKTSCKPAVVLFPAALTLAGGVGGWLYYRYVGCAAGACAITSNP</sequence>
<dbReference type="EMBL" id="JBBMFF010000158">
    <property type="protein sequence ID" value="MEQ2510433.1"/>
    <property type="molecule type" value="Genomic_DNA"/>
</dbReference>
<organism evidence="1 2">
    <name type="scientific">Faecousia intestinalis</name>
    <dbReference type="NCBI Taxonomy" id="3133167"/>
    <lineage>
        <taxon>Bacteria</taxon>
        <taxon>Bacillati</taxon>
        <taxon>Bacillota</taxon>
        <taxon>Clostridia</taxon>
        <taxon>Eubacteriales</taxon>
        <taxon>Oscillospiraceae</taxon>
        <taxon>Faecousia</taxon>
    </lineage>
</organism>
<name>A0ABV1G4T4_9FIRM</name>
<proteinExistence type="predicted"/>
<dbReference type="Proteomes" id="UP001491552">
    <property type="component" value="Unassembled WGS sequence"/>
</dbReference>
<gene>
    <name evidence="1" type="ORF">WMO66_04080</name>
</gene>
<reference evidence="1 2" key="1">
    <citation type="submission" date="2024-03" db="EMBL/GenBank/DDBJ databases">
        <title>Human intestinal bacterial collection.</title>
        <authorList>
            <person name="Pauvert C."/>
            <person name="Hitch T.C.A."/>
            <person name="Clavel T."/>
        </authorList>
    </citation>
    <scope>NUCLEOTIDE SEQUENCE [LARGE SCALE GENOMIC DNA]</scope>
    <source>
        <strain evidence="1 2">CLA-AA-H192</strain>
    </source>
</reference>
<evidence type="ECO:0000313" key="2">
    <source>
        <dbReference type="Proteomes" id="UP001491552"/>
    </source>
</evidence>
<accession>A0ABV1G4T4</accession>
<evidence type="ECO:0000313" key="1">
    <source>
        <dbReference type="EMBL" id="MEQ2510433.1"/>
    </source>
</evidence>
<protein>
    <submittedName>
        <fullName evidence="1">Uncharacterized protein</fullName>
    </submittedName>
</protein>
<comment type="caution">
    <text evidence="1">The sequence shown here is derived from an EMBL/GenBank/DDBJ whole genome shotgun (WGS) entry which is preliminary data.</text>
</comment>
<keyword evidence="2" id="KW-1185">Reference proteome</keyword>